<accession>A0A0A9FJR7</accession>
<reference evidence="1" key="1">
    <citation type="submission" date="2014-09" db="EMBL/GenBank/DDBJ databases">
        <authorList>
            <person name="Magalhaes I.L.F."/>
            <person name="Oliveira U."/>
            <person name="Santos F.R."/>
            <person name="Vidigal T.H.D.A."/>
            <person name="Brescovit A.D."/>
            <person name="Santos A.J."/>
        </authorList>
    </citation>
    <scope>NUCLEOTIDE SEQUENCE</scope>
    <source>
        <tissue evidence="1">Shoot tissue taken approximately 20 cm above the soil surface</tissue>
    </source>
</reference>
<sequence>MVFVKLHAYMTARTHIWLNNATFDYRCGGLYIDHFANSG</sequence>
<proteinExistence type="predicted"/>
<organism evidence="1">
    <name type="scientific">Arundo donax</name>
    <name type="common">Giant reed</name>
    <name type="synonym">Donax arundinaceus</name>
    <dbReference type="NCBI Taxonomy" id="35708"/>
    <lineage>
        <taxon>Eukaryota</taxon>
        <taxon>Viridiplantae</taxon>
        <taxon>Streptophyta</taxon>
        <taxon>Embryophyta</taxon>
        <taxon>Tracheophyta</taxon>
        <taxon>Spermatophyta</taxon>
        <taxon>Magnoliopsida</taxon>
        <taxon>Liliopsida</taxon>
        <taxon>Poales</taxon>
        <taxon>Poaceae</taxon>
        <taxon>PACMAD clade</taxon>
        <taxon>Arundinoideae</taxon>
        <taxon>Arundineae</taxon>
        <taxon>Arundo</taxon>
    </lineage>
</organism>
<evidence type="ECO:0000313" key="1">
    <source>
        <dbReference type="EMBL" id="JAE10376.1"/>
    </source>
</evidence>
<reference evidence="1" key="2">
    <citation type="journal article" date="2015" name="Data Brief">
        <title>Shoot transcriptome of the giant reed, Arundo donax.</title>
        <authorList>
            <person name="Barrero R.A."/>
            <person name="Guerrero F.D."/>
            <person name="Moolhuijzen P."/>
            <person name="Goolsby J.A."/>
            <person name="Tidwell J."/>
            <person name="Bellgard S.E."/>
            <person name="Bellgard M.I."/>
        </authorList>
    </citation>
    <scope>NUCLEOTIDE SEQUENCE</scope>
    <source>
        <tissue evidence="1">Shoot tissue taken approximately 20 cm above the soil surface</tissue>
    </source>
</reference>
<protein>
    <submittedName>
        <fullName evidence="1">Uncharacterized protein</fullName>
    </submittedName>
</protein>
<dbReference type="AlphaFoldDB" id="A0A0A9FJR7"/>
<name>A0A0A9FJR7_ARUDO</name>
<dbReference type="EMBL" id="GBRH01187520">
    <property type="protein sequence ID" value="JAE10376.1"/>
    <property type="molecule type" value="Transcribed_RNA"/>
</dbReference>